<dbReference type="PANTHER" id="PTHR31541:SF28">
    <property type="entry name" value="TF-B3 DOMAIN-CONTAINING PROTEIN"/>
    <property type="match status" value="1"/>
</dbReference>
<dbReference type="EMBL" id="KN663182">
    <property type="protein sequence ID" value="KHN12328.1"/>
    <property type="molecule type" value="Genomic_DNA"/>
</dbReference>
<dbReference type="GO" id="GO:0005634">
    <property type="term" value="C:nucleus"/>
    <property type="evidence" value="ECO:0007669"/>
    <property type="project" value="UniProtKB-SubCell"/>
</dbReference>
<name>A0A0B2PX68_GLYSO</name>
<evidence type="ECO:0000256" key="3">
    <source>
        <dbReference type="ARBA" id="ARBA00023125"/>
    </source>
</evidence>
<evidence type="ECO:0000259" key="6">
    <source>
        <dbReference type="PROSITE" id="PS50863"/>
    </source>
</evidence>
<dbReference type="Proteomes" id="UP000053555">
    <property type="component" value="Unassembled WGS sequence"/>
</dbReference>
<proteinExistence type="predicted"/>
<dbReference type="SUPFAM" id="SSF101936">
    <property type="entry name" value="DNA-binding pseudobarrel domain"/>
    <property type="match status" value="1"/>
</dbReference>
<protein>
    <submittedName>
        <fullName evidence="7">Putative B3 domain-containing protein</fullName>
    </submittedName>
</protein>
<keyword evidence="5" id="KW-0539">Nucleus</keyword>
<dbReference type="Proteomes" id="UP000289340">
    <property type="component" value="Chromosome 4"/>
</dbReference>
<dbReference type="Gene3D" id="2.40.330.10">
    <property type="entry name" value="DNA-binding pseudobarrel domain"/>
    <property type="match status" value="1"/>
</dbReference>
<reference evidence="7" key="1">
    <citation type="submission" date="2014-07" db="EMBL/GenBank/DDBJ databases">
        <title>Identification of a novel salt tolerance gene in wild soybean by whole-genome sequencing.</title>
        <authorList>
            <person name="Lam H.-M."/>
            <person name="Qi X."/>
            <person name="Li M.-W."/>
            <person name="Liu X."/>
            <person name="Xie M."/>
            <person name="Ni M."/>
            <person name="Xu X."/>
        </authorList>
    </citation>
    <scope>NUCLEOTIDE SEQUENCE [LARGE SCALE GENOMIC DNA]</scope>
    <source>
        <tissue evidence="7">Root</tissue>
    </source>
</reference>
<evidence type="ECO:0000313" key="8">
    <source>
        <dbReference type="EMBL" id="RZC16403.1"/>
    </source>
</evidence>
<comment type="subcellular location">
    <subcellularLocation>
        <location evidence="1">Nucleus</location>
    </subcellularLocation>
</comment>
<keyword evidence="3" id="KW-0238">DNA-binding</keyword>
<evidence type="ECO:0000313" key="7">
    <source>
        <dbReference type="EMBL" id="KHN12328.1"/>
    </source>
</evidence>
<dbReference type="InterPro" id="IPR003340">
    <property type="entry name" value="B3_DNA-bd"/>
</dbReference>
<evidence type="ECO:0000256" key="5">
    <source>
        <dbReference type="ARBA" id="ARBA00023242"/>
    </source>
</evidence>
<keyword evidence="2" id="KW-0805">Transcription regulation</keyword>
<dbReference type="InterPro" id="IPR015300">
    <property type="entry name" value="DNA-bd_pseudobarrel_sf"/>
</dbReference>
<dbReference type="EMBL" id="QZWG01000004">
    <property type="protein sequence ID" value="RZC16403.1"/>
    <property type="molecule type" value="Genomic_DNA"/>
</dbReference>
<dbReference type="AlphaFoldDB" id="A0A0B2PX68"/>
<dbReference type="PROSITE" id="PS50863">
    <property type="entry name" value="B3"/>
    <property type="match status" value="1"/>
</dbReference>
<sequence length="186" mass="21946">MTQEKDLYKWHGNLFGGQNCKQPQGSSSSSIPTMEEDIDKAAEALVSLVTSYQEVKHNLPPHENLRDYILEYGEPLKKVLTNTDVNVNQNRIFLKKEHVEKSFLPLLRNDENIEEGIRVCAYDMHDNSYTLMFKKWTKKFYVLNGEWKKFFQIHELQKNDVVTVWIFRHSKSNKVCFALAYQKIER</sequence>
<evidence type="ECO:0000256" key="1">
    <source>
        <dbReference type="ARBA" id="ARBA00004123"/>
    </source>
</evidence>
<gene>
    <name evidence="8" type="ORF">D0Y65_009601</name>
    <name evidence="7" type="ORF">glysoja_034420</name>
</gene>
<dbReference type="CDD" id="cd10017">
    <property type="entry name" value="B3_DNA"/>
    <property type="match status" value="1"/>
</dbReference>
<dbReference type="Gramene" id="XM_028371242.1">
    <property type="protein sequence ID" value="XP_028227043.1"/>
    <property type="gene ID" value="LOC114408140"/>
</dbReference>
<dbReference type="InterPro" id="IPR005508">
    <property type="entry name" value="At2g31720-like"/>
</dbReference>
<feature type="domain" description="TF-B3" evidence="6">
    <location>
        <begin position="77"/>
        <end position="183"/>
    </location>
</feature>
<keyword evidence="9" id="KW-1185">Reference proteome</keyword>
<evidence type="ECO:0000313" key="9">
    <source>
        <dbReference type="Proteomes" id="UP000289340"/>
    </source>
</evidence>
<evidence type="ECO:0000256" key="2">
    <source>
        <dbReference type="ARBA" id="ARBA00023015"/>
    </source>
</evidence>
<evidence type="ECO:0000256" key="4">
    <source>
        <dbReference type="ARBA" id="ARBA00023163"/>
    </source>
</evidence>
<keyword evidence="4" id="KW-0804">Transcription</keyword>
<dbReference type="PANTHER" id="PTHR31541">
    <property type="entry name" value="B3 DOMAIN PLANT PROTEIN-RELATED"/>
    <property type="match status" value="1"/>
</dbReference>
<organism evidence="7">
    <name type="scientific">Glycine soja</name>
    <name type="common">Wild soybean</name>
    <dbReference type="NCBI Taxonomy" id="3848"/>
    <lineage>
        <taxon>Eukaryota</taxon>
        <taxon>Viridiplantae</taxon>
        <taxon>Streptophyta</taxon>
        <taxon>Embryophyta</taxon>
        <taxon>Tracheophyta</taxon>
        <taxon>Spermatophyta</taxon>
        <taxon>Magnoliopsida</taxon>
        <taxon>eudicotyledons</taxon>
        <taxon>Gunneridae</taxon>
        <taxon>Pentapetalae</taxon>
        <taxon>rosids</taxon>
        <taxon>fabids</taxon>
        <taxon>Fabales</taxon>
        <taxon>Fabaceae</taxon>
        <taxon>Papilionoideae</taxon>
        <taxon>50 kb inversion clade</taxon>
        <taxon>NPAAA clade</taxon>
        <taxon>indigoferoid/millettioid clade</taxon>
        <taxon>Phaseoleae</taxon>
        <taxon>Glycine</taxon>
        <taxon>Glycine subgen. Soja</taxon>
    </lineage>
</organism>
<dbReference type="GO" id="GO:0003677">
    <property type="term" value="F:DNA binding"/>
    <property type="evidence" value="ECO:0007669"/>
    <property type="project" value="UniProtKB-KW"/>
</dbReference>
<accession>A0A0B2PX68</accession>
<reference evidence="8 9" key="2">
    <citation type="submission" date="2018-09" db="EMBL/GenBank/DDBJ databases">
        <title>A high-quality reference genome of wild soybean provides a powerful tool to mine soybean genomes.</title>
        <authorList>
            <person name="Xie M."/>
            <person name="Chung C.Y.L."/>
            <person name="Li M.-W."/>
            <person name="Wong F.-L."/>
            <person name="Chan T.-F."/>
            <person name="Lam H.-M."/>
        </authorList>
    </citation>
    <scope>NUCLEOTIDE SEQUENCE [LARGE SCALE GENOMIC DNA]</scope>
    <source>
        <strain evidence="9">cv. W05</strain>
        <tissue evidence="8">Hypocotyl of etiolated seedlings</tissue>
    </source>
</reference>